<sequence length="868" mass="97873">MEGLSFKEKIFDFGFQNIDLWRSEEMQLVQLIIPAESAHDTIAALGEVGLLQFKDLNHDKSAFQRTYANQVKRCDEMARRLRYFKEQVDKAGLSSHIRAPQEGRYALDELEAKLEELEKELQDMNSNTEGLERTFNELSEFQTVLDKAQTFFTKAKSQARPEAFSYDLVGENADAPLLESQAEKTAKVGYLSGTIASDKINAFERLLFRATRGNMFLRQAAVGKIMDPVTNEKVDKTVFIIFFAGERARLKVKKICEAYSANMYPFPEEPSRQRQTLSEVSTRIRELQTTIEASARHRETVLQTIALNLDEWTLLVLKEKAIYHTLNKLNVDVTSKVLIGEAWVPTISKARVQDVLRQSAEQSSTQLYAIMQTIAHDDIPPTYYRTTKFTNAFQAIVEAYGVAKYREVNPSVLSIMTFPFLFAVMFGDVGHAILLIAFAAFLVIKENQLAKQDLGDMLSILFSGRYVILMMGFYSVFTGFMYNEFFSIPMRIFGQTHFRCHDVAGNLLINTVDPSKMIDPRDCAAVYGGKMILPVGAKPYDMGIDPIWHGRRTELSYLNSLKMKMSILMGVVHMDFGILNSLFNFVHFRDYLSLLCEFVPQIIFLNFIFGYLGLAIIIKWASGKLTDLYHVMIYMFLSPGSEVPLELFHGQGGIQAFLLLVAFFTVPWMLLPKPLILKKRHEALEKTQGQRLLSGVELSSSATGAAAHGHDDEENNRRPVAGGNGGGGGGGHGHGHGGHFDFGEIMIHQMIHAIEFILGAVSNTASYLRLWALSLAHSQLSAVFFDRILMMSVTMNNVVAMFIAFFVFACATLGVLMGMESLSAFLHALRLHWVEYMNKFYKGDGYKFTPFSFNELENENADAPNKNK</sequence>
<accession>A0A7S0VDC6</accession>
<dbReference type="GO" id="GO:0000220">
    <property type="term" value="C:vacuolar proton-transporting V-type ATPase, V0 domain"/>
    <property type="evidence" value="ECO:0007669"/>
    <property type="project" value="InterPro"/>
</dbReference>
<comment type="function">
    <text evidence="9">Essential component of the vacuolar proton pump (V-ATPase), a multimeric enzyme that catalyzes the translocation of protons across the membranes. Required for assembly and activity of the V-ATPase.</text>
</comment>
<evidence type="ECO:0000256" key="8">
    <source>
        <dbReference type="ARBA" id="ARBA00023136"/>
    </source>
</evidence>
<dbReference type="GO" id="GO:0046961">
    <property type="term" value="F:proton-transporting ATPase activity, rotational mechanism"/>
    <property type="evidence" value="ECO:0007669"/>
    <property type="project" value="InterPro"/>
</dbReference>
<evidence type="ECO:0000256" key="7">
    <source>
        <dbReference type="ARBA" id="ARBA00023065"/>
    </source>
</evidence>
<dbReference type="AlphaFoldDB" id="A0A7S0VDC6"/>
<feature type="coiled-coil region" evidence="10">
    <location>
        <begin position="107"/>
        <end position="134"/>
    </location>
</feature>
<dbReference type="PANTHER" id="PTHR11629:SF63">
    <property type="entry name" value="V-TYPE PROTON ATPASE SUBUNIT A"/>
    <property type="match status" value="1"/>
</dbReference>
<feature type="transmembrane region" description="Helical" evidence="9">
    <location>
        <begin position="598"/>
        <end position="621"/>
    </location>
</feature>
<keyword evidence="4 9" id="KW-0812">Transmembrane</keyword>
<keyword evidence="10" id="KW-0175">Coiled coil</keyword>
<proteinExistence type="inferred from homology"/>
<evidence type="ECO:0000256" key="9">
    <source>
        <dbReference type="RuleBase" id="RU361189"/>
    </source>
</evidence>
<dbReference type="GO" id="GO:0051117">
    <property type="term" value="F:ATPase binding"/>
    <property type="evidence" value="ECO:0007669"/>
    <property type="project" value="TreeGrafter"/>
</dbReference>
<keyword evidence="6 9" id="KW-1133">Transmembrane helix</keyword>
<evidence type="ECO:0000313" key="12">
    <source>
        <dbReference type="EMBL" id="CAD8786920.1"/>
    </source>
</evidence>
<feature type="transmembrane region" description="Helical" evidence="9">
    <location>
        <begin position="420"/>
        <end position="444"/>
    </location>
</feature>
<dbReference type="GO" id="GO:0007035">
    <property type="term" value="P:vacuolar acidification"/>
    <property type="evidence" value="ECO:0007669"/>
    <property type="project" value="TreeGrafter"/>
</dbReference>
<keyword evidence="7 9" id="KW-0406">Ion transport</keyword>
<feature type="transmembrane region" description="Helical" evidence="9">
    <location>
        <begin position="654"/>
        <end position="671"/>
    </location>
</feature>
<evidence type="ECO:0000256" key="10">
    <source>
        <dbReference type="SAM" id="Coils"/>
    </source>
</evidence>
<keyword evidence="8 9" id="KW-0472">Membrane</keyword>
<dbReference type="InterPro" id="IPR026028">
    <property type="entry name" value="V-type_ATPase_116kDa_su_euka"/>
</dbReference>
<evidence type="ECO:0000256" key="6">
    <source>
        <dbReference type="ARBA" id="ARBA00022989"/>
    </source>
</evidence>
<reference evidence="12" key="1">
    <citation type="submission" date="2021-01" db="EMBL/GenBank/DDBJ databases">
        <authorList>
            <person name="Corre E."/>
            <person name="Pelletier E."/>
            <person name="Niang G."/>
            <person name="Scheremetjew M."/>
            <person name="Finn R."/>
            <person name="Kale V."/>
            <person name="Holt S."/>
            <person name="Cochrane G."/>
            <person name="Meng A."/>
            <person name="Brown T."/>
            <person name="Cohen L."/>
        </authorList>
    </citation>
    <scope>NUCLEOTIDE SEQUENCE</scope>
    <source>
        <strain evidence="12">SAG 63-3</strain>
    </source>
</reference>
<feature type="region of interest" description="Disordered" evidence="11">
    <location>
        <begin position="704"/>
        <end position="733"/>
    </location>
</feature>
<evidence type="ECO:0000256" key="3">
    <source>
        <dbReference type="ARBA" id="ARBA00022448"/>
    </source>
</evidence>
<dbReference type="InterPro" id="IPR002490">
    <property type="entry name" value="V-ATPase_116kDa_su"/>
</dbReference>
<evidence type="ECO:0000256" key="1">
    <source>
        <dbReference type="ARBA" id="ARBA00004141"/>
    </source>
</evidence>
<keyword evidence="5 9" id="KW-0375">Hydrogen ion transport</keyword>
<evidence type="ECO:0000256" key="4">
    <source>
        <dbReference type="ARBA" id="ARBA00022692"/>
    </source>
</evidence>
<keyword evidence="3 9" id="KW-0813">Transport</keyword>
<feature type="transmembrane region" description="Helical" evidence="9">
    <location>
        <begin position="464"/>
        <end position="482"/>
    </location>
</feature>
<evidence type="ECO:0000256" key="5">
    <source>
        <dbReference type="ARBA" id="ARBA00022781"/>
    </source>
</evidence>
<gene>
    <name evidence="12" type="ORF">PPAR00522_LOCUS18692</name>
</gene>
<dbReference type="EMBL" id="HBFM01028825">
    <property type="protein sequence ID" value="CAD8786920.1"/>
    <property type="molecule type" value="Transcribed_RNA"/>
</dbReference>
<dbReference type="Pfam" id="PF01496">
    <property type="entry name" value="V_ATPase_I"/>
    <property type="match status" value="1"/>
</dbReference>
<dbReference type="PANTHER" id="PTHR11629">
    <property type="entry name" value="VACUOLAR PROTON ATPASES"/>
    <property type="match status" value="1"/>
</dbReference>
<feature type="transmembrane region" description="Helical" evidence="9">
    <location>
        <begin position="798"/>
        <end position="819"/>
    </location>
</feature>
<feature type="compositionally biased region" description="Basic and acidic residues" evidence="11">
    <location>
        <begin position="708"/>
        <end position="717"/>
    </location>
</feature>
<dbReference type="PIRSF" id="PIRSF001293">
    <property type="entry name" value="ATP6V0A1"/>
    <property type="match status" value="1"/>
</dbReference>
<comment type="similarity">
    <text evidence="2 9">Belongs to the V-ATPase 116 kDa subunit family.</text>
</comment>
<evidence type="ECO:0000256" key="2">
    <source>
        <dbReference type="ARBA" id="ARBA00009904"/>
    </source>
</evidence>
<feature type="compositionally biased region" description="Gly residues" evidence="11">
    <location>
        <begin position="722"/>
        <end position="732"/>
    </location>
</feature>
<feature type="transmembrane region" description="Helical" evidence="9">
    <location>
        <begin position="567"/>
        <end position="586"/>
    </location>
</feature>
<name>A0A7S0VDC6_9CHLO</name>
<comment type="subcellular location">
    <subcellularLocation>
        <location evidence="1">Membrane</location>
        <topology evidence="1">Multi-pass membrane protein</topology>
    </subcellularLocation>
</comment>
<organism evidence="12">
    <name type="scientific">Polytomella parva</name>
    <dbReference type="NCBI Taxonomy" id="51329"/>
    <lineage>
        <taxon>Eukaryota</taxon>
        <taxon>Viridiplantae</taxon>
        <taxon>Chlorophyta</taxon>
        <taxon>core chlorophytes</taxon>
        <taxon>Chlorophyceae</taxon>
        <taxon>CS clade</taxon>
        <taxon>Chlamydomonadales</taxon>
        <taxon>Chlamydomonadaceae</taxon>
        <taxon>Polytomella</taxon>
    </lineage>
</organism>
<protein>
    <recommendedName>
        <fullName evidence="9">V-type proton ATPase subunit a</fullName>
    </recommendedName>
</protein>
<evidence type="ECO:0000256" key="11">
    <source>
        <dbReference type="SAM" id="MobiDB-lite"/>
    </source>
</evidence>